<evidence type="ECO:0000313" key="3">
    <source>
        <dbReference type="Proteomes" id="UP001497382"/>
    </source>
</evidence>
<comment type="caution">
    <text evidence="2">The sequence shown here is derived from an EMBL/GenBank/DDBJ whole genome shotgun (WGS) entry which is preliminary data.</text>
</comment>
<dbReference type="Proteomes" id="UP001497382">
    <property type="component" value="Unassembled WGS sequence"/>
</dbReference>
<organism evidence="2 3">
    <name type="scientific">Larinioides sclopetarius</name>
    <dbReference type="NCBI Taxonomy" id="280406"/>
    <lineage>
        <taxon>Eukaryota</taxon>
        <taxon>Metazoa</taxon>
        <taxon>Ecdysozoa</taxon>
        <taxon>Arthropoda</taxon>
        <taxon>Chelicerata</taxon>
        <taxon>Arachnida</taxon>
        <taxon>Araneae</taxon>
        <taxon>Araneomorphae</taxon>
        <taxon>Entelegynae</taxon>
        <taxon>Araneoidea</taxon>
        <taxon>Araneidae</taxon>
        <taxon>Larinioides</taxon>
    </lineage>
</organism>
<protein>
    <submittedName>
        <fullName evidence="2">Uncharacterized protein</fullName>
    </submittedName>
</protein>
<evidence type="ECO:0000256" key="1">
    <source>
        <dbReference type="SAM" id="MobiDB-lite"/>
    </source>
</evidence>
<keyword evidence="3" id="KW-1185">Reference proteome</keyword>
<dbReference type="AlphaFoldDB" id="A0AAV1Z2B4"/>
<gene>
    <name evidence="2" type="ORF">LARSCL_LOCUS2012</name>
</gene>
<evidence type="ECO:0000313" key="2">
    <source>
        <dbReference type="EMBL" id="CAL1264398.1"/>
    </source>
</evidence>
<reference evidence="2 3" key="1">
    <citation type="submission" date="2024-04" db="EMBL/GenBank/DDBJ databases">
        <authorList>
            <person name="Rising A."/>
            <person name="Reimegard J."/>
            <person name="Sonavane S."/>
            <person name="Akerstrom W."/>
            <person name="Nylinder S."/>
            <person name="Hedman E."/>
            <person name="Kallberg Y."/>
        </authorList>
    </citation>
    <scope>NUCLEOTIDE SEQUENCE [LARGE SCALE GENOMIC DNA]</scope>
</reference>
<proteinExistence type="predicted"/>
<dbReference type="EMBL" id="CAXIEN010000013">
    <property type="protein sequence ID" value="CAL1264398.1"/>
    <property type="molecule type" value="Genomic_DNA"/>
</dbReference>
<feature type="region of interest" description="Disordered" evidence="1">
    <location>
        <begin position="113"/>
        <end position="136"/>
    </location>
</feature>
<accession>A0AAV1Z2B4</accession>
<name>A0AAV1Z2B4_9ARAC</name>
<sequence>MQPLIACAQFALMKSFKIFCAFTYFMNPDLADFIRSSTAFEKENLSSSMGKLVPDQQKSTPIATRSSALSINLFPKRFSGENLSSSMEELVPDQQKSTPIATRSSAMSINLFPKRFSGSPNDKASASERKDVGSNPKFPEDIFSAKSLCMILIEQNIFQLVSKFF</sequence>